<sequence>MRLHILARVATSALLAFSIIPATAVAANSNVSISFSNPDTVPITGTAKLSQTLIKNKGSVSDNGKTYNGKLQGEVDAKDLFDDAYTMYKDHMEKKFVGPFFYRRPVKNFIMYDNGEKFPTMHLKVKFPTNFTVNKDNIEATASTSIISEVSQVYDSANNTVDITYNLGNWNDYEGFFKLVEAERNSSNNHPLKLSIPYSVKLDNTTEQKLGDITLQGDCHLYKYGRLNPKGTPILNITSTMTVPVNKR</sequence>
<organism evidence="2 3">
    <name type="scientific">Gardnerella vaginalis</name>
    <dbReference type="NCBI Taxonomy" id="2702"/>
    <lineage>
        <taxon>Bacteria</taxon>
        <taxon>Bacillati</taxon>
        <taxon>Actinomycetota</taxon>
        <taxon>Actinomycetes</taxon>
        <taxon>Bifidobacteriales</taxon>
        <taxon>Bifidobacteriaceae</taxon>
        <taxon>Gardnerella</taxon>
    </lineage>
</organism>
<proteinExistence type="predicted"/>
<feature type="signal peptide" evidence="1">
    <location>
        <begin position="1"/>
        <end position="26"/>
    </location>
</feature>
<dbReference type="RefSeq" id="WP_060786714.1">
    <property type="nucleotide sequence ID" value="NZ_KQ956813.1"/>
</dbReference>
<dbReference type="EMBL" id="LRQA01000029">
    <property type="protein sequence ID" value="KXA18526.1"/>
    <property type="molecule type" value="Genomic_DNA"/>
</dbReference>
<feature type="chain" id="PRO_5007458112" evidence="1">
    <location>
        <begin position="27"/>
        <end position="248"/>
    </location>
</feature>
<evidence type="ECO:0000313" key="2">
    <source>
        <dbReference type="EMBL" id="KXA18526.1"/>
    </source>
</evidence>
<dbReference type="PATRIC" id="fig|2702.99.peg.452"/>
<dbReference type="OrthoDB" id="1747478at2"/>
<keyword evidence="1" id="KW-0732">Signal</keyword>
<evidence type="ECO:0000256" key="1">
    <source>
        <dbReference type="SAM" id="SignalP"/>
    </source>
</evidence>
<accession>A0A133NQG0</accession>
<gene>
    <name evidence="2" type="ORF">HMPREF3216_00457</name>
</gene>
<reference evidence="2 3" key="1">
    <citation type="submission" date="2016-01" db="EMBL/GenBank/DDBJ databases">
        <authorList>
            <person name="Oliw E.H."/>
        </authorList>
    </citation>
    <scope>NUCLEOTIDE SEQUENCE [LARGE SCALE GENOMIC DNA]</scope>
    <source>
        <strain evidence="2 3">GED7760B</strain>
    </source>
</reference>
<comment type="caution">
    <text evidence="2">The sequence shown here is derived from an EMBL/GenBank/DDBJ whole genome shotgun (WGS) entry which is preliminary data.</text>
</comment>
<evidence type="ECO:0000313" key="3">
    <source>
        <dbReference type="Proteomes" id="UP000070558"/>
    </source>
</evidence>
<dbReference type="AlphaFoldDB" id="A0A133NQG0"/>
<name>A0A133NQG0_GARVA</name>
<protein>
    <submittedName>
        <fullName evidence="2">Uncharacterized protein</fullName>
    </submittedName>
</protein>
<dbReference type="Proteomes" id="UP000070558">
    <property type="component" value="Unassembled WGS sequence"/>
</dbReference>